<comment type="caution">
    <text evidence="3">The sequence shown here is derived from an EMBL/GenBank/DDBJ whole genome shotgun (WGS) entry which is preliminary data.</text>
</comment>
<reference evidence="3" key="1">
    <citation type="journal article" date="2022" name="G3 (Bethesda)">
        <title>High quality genome of the basidiomycete yeast Dioszegia hungarica PDD-24b-2 isolated from cloud water.</title>
        <authorList>
            <person name="Jarrige D."/>
            <person name="Haridas S."/>
            <person name="Bleykasten-Grosshans C."/>
            <person name="Joly M."/>
            <person name="Nadalig T."/>
            <person name="Sancelme M."/>
            <person name="Vuilleumier S."/>
            <person name="Grigoriev I.V."/>
            <person name="Amato P."/>
            <person name="Bringel F."/>
        </authorList>
    </citation>
    <scope>NUCLEOTIDE SEQUENCE</scope>
    <source>
        <strain evidence="3">PDD-24b-2</strain>
    </source>
</reference>
<dbReference type="GeneID" id="77731287"/>
<dbReference type="EMBL" id="JAKWFO010000003">
    <property type="protein sequence ID" value="KAI9638229.1"/>
    <property type="molecule type" value="Genomic_DNA"/>
</dbReference>
<dbReference type="GO" id="GO:0005739">
    <property type="term" value="C:mitochondrion"/>
    <property type="evidence" value="ECO:0007669"/>
    <property type="project" value="TreeGrafter"/>
</dbReference>
<feature type="region of interest" description="Disordered" evidence="2">
    <location>
        <begin position="328"/>
        <end position="350"/>
    </location>
</feature>
<feature type="region of interest" description="Disordered" evidence="2">
    <location>
        <begin position="1"/>
        <end position="26"/>
    </location>
</feature>
<name>A0AA38HG75_9TREE</name>
<feature type="region of interest" description="Disordered" evidence="2">
    <location>
        <begin position="414"/>
        <end position="497"/>
    </location>
</feature>
<evidence type="ECO:0000313" key="3">
    <source>
        <dbReference type="EMBL" id="KAI9638229.1"/>
    </source>
</evidence>
<evidence type="ECO:0000256" key="1">
    <source>
        <dbReference type="ARBA" id="ARBA00009797"/>
    </source>
</evidence>
<gene>
    <name evidence="3" type="ORF">MKK02DRAFT_42619</name>
</gene>
<feature type="compositionally biased region" description="Pro residues" evidence="2">
    <location>
        <begin position="617"/>
        <end position="626"/>
    </location>
</feature>
<dbReference type="PANTHER" id="PTHR14464">
    <property type="entry name" value="EXONUCLEASE V"/>
    <property type="match status" value="1"/>
</dbReference>
<feature type="compositionally biased region" description="Low complexity" evidence="2">
    <location>
        <begin position="414"/>
        <end position="430"/>
    </location>
</feature>
<dbReference type="RefSeq" id="XP_052948006.1">
    <property type="nucleotide sequence ID" value="XM_053092082.1"/>
</dbReference>
<feature type="compositionally biased region" description="Basic and acidic residues" evidence="2">
    <location>
        <begin position="284"/>
        <end position="296"/>
    </location>
</feature>
<feature type="compositionally biased region" description="Low complexity" evidence="2">
    <location>
        <begin position="627"/>
        <end position="642"/>
    </location>
</feature>
<feature type="compositionally biased region" description="Basic residues" evidence="2">
    <location>
        <begin position="457"/>
        <end position="471"/>
    </location>
</feature>
<keyword evidence="4" id="KW-1185">Reference proteome</keyword>
<evidence type="ECO:0000256" key="2">
    <source>
        <dbReference type="SAM" id="MobiDB-lite"/>
    </source>
</evidence>
<keyword evidence="3" id="KW-0269">Exonuclease</keyword>
<feature type="region of interest" description="Disordered" evidence="2">
    <location>
        <begin position="518"/>
        <end position="541"/>
    </location>
</feature>
<evidence type="ECO:0000313" key="4">
    <source>
        <dbReference type="Proteomes" id="UP001164286"/>
    </source>
</evidence>
<dbReference type="GO" id="GO:0005634">
    <property type="term" value="C:nucleus"/>
    <property type="evidence" value="ECO:0007669"/>
    <property type="project" value="TreeGrafter"/>
</dbReference>
<accession>A0AA38HG75</accession>
<dbReference type="PROSITE" id="PS50330">
    <property type="entry name" value="UIM"/>
    <property type="match status" value="1"/>
</dbReference>
<sequence>MELDAIDTSEAVLPQPPFPTGDVEEDYGEDIEYDDDLEAILQAAESQVGLRSSSPSSSDPRMVRLDSKGEAVTALSTVLESGPMDIEDTPAPLLSPFERFRRHKYLSVSDLVGTVWCEVQYDYRLRTLPYLPPDKRPAVITSDKGKEIAVNKVKEAGRERIVRRGQTIHKRLEREIHPEEIVVVTDSREEVWGLRFLNMLAAMEALITLGTCREVPVVGFVGGMLVTGIIDELQRKPIDKSADQPQTRSTRQTALTSFFSPTKPRPQPTITERPRTHKVYVSDSKTRAKDSLPKEEDTLAGQLQCMMYKELLDAMLLSASTSGSVASISSISGGGLSEEPTASTSNRPSARPLAFDSVFRHLSIDPAEPFSDRFLSQSVPIIAGNGLRMGASSARNLSDMVVVWERYVVELGLGTPSSPSTVGPSSPAKSAKAKGKAKADDNGGRTETRLELVYRRAGQKKTKGKSKRRRQDKMADDGDDEMAEAEPGVKEKAEEARVAEEERLVQLAIEESLKTAPQFQEEAAGSEEVLSDPPRPADRIDGTPLADVHVILAAGELPLSIVRPSSQLSEYHMDRTSDEEREDAEIAWAVEMSLVDAQLDDTPGEVAVPLSQRSDVPAPPPAPVVDPSPQASPGTARSRSSSPTPPPSTGTTSGSIIGRHRFQHNTELLERHLASILQYWHGQREPIGVQLKDTGRCGWCEFEEGCEWRSKKAEEDWQRRQIMKENSQR</sequence>
<feature type="region of interest" description="Disordered" evidence="2">
    <location>
        <begin position="237"/>
        <end position="296"/>
    </location>
</feature>
<feature type="compositionally biased region" description="Polar residues" evidence="2">
    <location>
        <begin position="243"/>
        <end position="260"/>
    </location>
</feature>
<keyword evidence="3" id="KW-0378">Hydrolase</keyword>
<dbReference type="GO" id="GO:0045145">
    <property type="term" value="F:single-stranded DNA 5'-3' DNA exonuclease activity"/>
    <property type="evidence" value="ECO:0007669"/>
    <property type="project" value="InterPro"/>
</dbReference>
<dbReference type="InterPro" id="IPR019190">
    <property type="entry name" value="EXOV"/>
</dbReference>
<feature type="compositionally biased region" description="Basic and acidic residues" evidence="2">
    <location>
        <begin position="437"/>
        <end position="454"/>
    </location>
</feature>
<feature type="compositionally biased region" description="Basic and acidic residues" evidence="2">
    <location>
        <begin position="487"/>
        <end position="497"/>
    </location>
</feature>
<dbReference type="Proteomes" id="UP001164286">
    <property type="component" value="Unassembled WGS sequence"/>
</dbReference>
<dbReference type="InterPro" id="IPR003903">
    <property type="entry name" value="UIM_dom"/>
</dbReference>
<dbReference type="Pfam" id="PF09810">
    <property type="entry name" value="Exo5"/>
    <property type="match status" value="2"/>
</dbReference>
<organism evidence="3 4">
    <name type="scientific">Dioszegia hungarica</name>
    <dbReference type="NCBI Taxonomy" id="4972"/>
    <lineage>
        <taxon>Eukaryota</taxon>
        <taxon>Fungi</taxon>
        <taxon>Dikarya</taxon>
        <taxon>Basidiomycota</taxon>
        <taxon>Agaricomycotina</taxon>
        <taxon>Tremellomycetes</taxon>
        <taxon>Tremellales</taxon>
        <taxon>Bulleribasidiaceae</taxon>
        <taxon>Dioszegia</taxon>
    </lineage>
</organism>
<dbReference type="AlphaFoldDB" id="A0AA38HG75"/>
<feature type="region of interest" description="Disordered" evidence="2">
    <location>
        <begin position="610"/>
        <end position="657"/>
    </location>
</feature>
<dbReference type="PANTHER" id="PTHR14464:SF4">
    <property type="entry name" value="EXONUCLEASE V"/>
    <property type="match status" value="1"/>
</dbReference>
<dbReference type="SMART" id="SM00726">
    <property type="entry name" value="UIM"/>
    <property type="match status" value="2"/>
</dbReference>
<comment type="similarity">
    <text evidence="1">Belongs to the EXO5 family.</text>
</comment>
<proteinExistence type="inferred from homology"/>
<keyword evidence="3" id="KW-0540">Nuclease</keyword>
<protein>
    <submittedName>
        <fullName evidence="3">Exonuclease V a 5' deoxyribonuclease-domain-containing protein</fullName>
    </submittedName>
</protein>
<dbReference type="GO" id="GO:0036297">
    <property type="term" value="P:interstrand cross-link repair"/>
    <property type="evidence" value="ECO:0007669"/>
    <property type="project" value="TreeGrafter"/>
</dbReference>